<evidence type="ECO:0000313" key="8">
    <source>
        <dbReference type="Proteomes" id="UP000634011"/>
    </source>
</evidence>
<reference evidence="7" key="1">
    <citation type="submission" date="2020-08" db="EMBL/GenBank/DDBJ databases">
        <title>Novel species isolated from subtropical streams in China.</title>
        <authorList>
            <person name="Lu H."/>
        </authorList>
    </citation>
    <scope>NUCLEOTIDE SEQUENCE</scope>
    <source>
        <strain evidence="7">KACC 12607</strain>
    </source>
</reference>
<comment type="similarity">
    <text evidence="1 4">Belongs to the bacterial flagellin family.</text>
</comment>
<dbReference type="Gene3D" id="1.20.1330.10">
    <property type="entry name" value="f41 fragment of flagellin, N-terminal domain"/>
    <property type="match status" value="1"/>
</dbReference>
<dbReference type="InterPro" id="IPR001029">
    <property type="entry name" value="Flagellin_N"/>
</dbReference>
<comment type="subcellular location">
    <subcellularLocation>
        <location evidence="4">Secreted</location>
    </subcellularLocation>
    <subcellularLocation>
        <location evidence="4">Bacterial flagellum</location>
    </subcellularLocation>
</comment>
<comment type="caution">
    <text evidence="7">The sequence shown here is derived from an EMBL/GenBank/DDBJ whole genome shotgun (WGS) entry which is preliminary data.</text>
</comment>
<evidence type="ECO:0000313" key="7">
    <source>
        <dbReference type="EMBL" id="MBC3861745.1"/>
    </source>
</evidence>
<dbReference type="Pfam" id="PF07196">
    <property type="entry name" value="Flagellin_IN"/>
    <property type="match status" value="1"/>
</dbReference>
<feature type="domain" description="Flagellin N-terminal" evidence="5">
    <location>
        <begin position="5"/>
        <end position="142"/>
    </location>
</feature>
<dbReference type="InterPro" id="IPR046358">
    <property type="entry name" value="Flagellin_C"/>
</dbReference>
<protein>
    <recommendedName>
        <fullName evidence="4">Flagellin</fullName>
    </recommendedName>
</protein>
<evidence type="ECO:0000259" key="6">
    <source>
        <dbReference type="Pfam" id="PF00700"/>
    </source>
</evidence>
<dbReference type="InterPro" id="IPR010810">
    <property type="entry name" value="Flagellin_hook_IN_motif"/>
</dbReference>
<keyword evidence="7" id="KW-0966">Cell projection</keyword>
<keyword evidence="3 4" id="KW-0975">Bacterial flagellum</keyword>
<dbReference type="PRINTS" id="PR00207">
    <property type="entry name" value="FLAGELLIN"/>
</dbReference>
<keyword evidence="8" id="KW-1185">Reference proteome</keyword>
<dbReference type="Proteomes" id="UP000634011">
    <property type="component" value="Unassembled WGS sequence"/>
</dbReference>
<evidence type="ECO:0000256" key="3">
    <source>
        <dbReference type="ARBA" id="ARBA00023143"/>
    </source>
</evidence>
<gene>
    <name evidence="7" type="ORF">H8K32_06495</name>
</gene>
<sequence length="599" mass="58194">MSSFINTNIASMVAQNNLNTSQSSLQTAMQRLSSGLRINSAKDDAAGLAISQRMTSQLGGQNQAARNANDGISLAQTAEGDLSQIGSNLQRIRDLAVQAANGTNSASDRAALNNEASQLISEINRVASTSNFNGVNLLDGSFSNQTFQVGANGTSNDQITIGTISSAKSSALGVGSGSSYTSSLASTATATDAVGAGSLVLNGVSIGGTASDGVSFKNGTGSAIAKAAAINQSTGSTGITATAQANVIGGTTATTFAALAAGDIKINGVDIGAIAGGTAVPDHAAAVAAAINKVSTQSGVTATYDTTSGAVSLNAADGRNITIEKSGNAGANDVNTGLTTGFAAVTAGVTTIAAKLTLTSTNSNGIQVANGAQTQVVGGAAATVSTNLVAGDLTINGFDIGAVKGAATLSQQGQNVADAINAITSKTGVSATTSAAGIIKLTSLTGASITTVATANGLAGSGFAAATTTTAAGASTAATSVGLSLTAVTATTTVGAGLSSLDLSSASGATSALATIDAALSSVNGSRASLGAFQNRFTSAVTSLQTSQTNLAASRSRIQDADFASETANMTRAQVLQQAGTAILAQANQQPNGVLALLR</sequence>
<dbReference type="RefSeq" id="WP_186911664.1">
    <property type="nucleotide sequence ID" value="NZ_JACOFV010000004.1"/>
</dbReference>
<dbReference type="Pfam" id="PF00669">
    <property type="entry name" value="Flagellin_N"/>
    <property type="match status" value="1"/>
</dbReference>
<name>A0A923HEU1_9BURK</name>
<comment type="function">
    <text evidence="4">Flagellin is the subunit protein which polymerizes to form the filaments of bacterial flagella.</text>
</comment>
<keyword evidence="7" id="KW-0969">Cilium</keyword>
<dbReference type="Pfam" id="PF00700">
    <property type="entry name" value="Flagellin_C"/>
    <property type="match status" value="1"/>
</dbReference>
<dbReference type="Gene3D" id="3.30.70.2120">
    <property type="match status" value="2"/>
</dbReference>
<dbReference type="InterPro" id="IPR042187">
    <property type="entry name" value="Flagellin_C_sub2"/>
</dbReference>
<dbReference type="GO" id="GO:0005198">
    <property type="term" value="F:structural molecule activity"/>
    <property type="evidence" value="ECO:0007669"/>
    <property type="project" value="UniProtKB-UniRule"/>
</dbReference>
<dbReference type="EMBL" id="JACOFV010000004">
    <property type="protein sequence ID" value="MBC3861745.1"/>
    <property type="molecule type" value="Genomic_DNA"/>
</dbReference>
<evidence type="ECO:0000259" key="5">
    <source>
        <dbReference type="Pfam" id="PF00669"/>
    </source>
</evidence>
<dbReference type="AlphaFoldDB" id="A0A923HEU1"/>
<dbReference type="Gene3D" id="6.10.280.190">
    <property type="match status" value="1"/>
</dbReference>
<dbReference type="PANTHER" id="PTHR42792:SF2">
    <property type="entry name" value="FLAGELLIN"/>
    <property type="match status" value="1"/>
</dbReference>
<organism evidence="7 8">
    <name type="scientific">Undibacterium jejuense</name>
    <dbReference type="NCBI Taxonomy" id="1344949"/>
    <lineage>
        <taxon>Bacteria</taxon>
        <taxon>Pseudomonadati</taxon>
        <taxon>Pseudomonadota</taxon>
        <taxon>Betaproteobacteria</taxon>
        <taxon>Burkholderiales</taxon>
        <taxon>Oxalobacteraceae</taxon>
        <taxon>Undibacterium</taxon>
    </lineage>
</organism>
<evidence type="ECO:0000256" key="4">
    <source>
        <dbReference type="RuleBase" id="RU362073"/>
    </source>
</evidence>
<dbReference type="InterPro" id="IPR001492">
    <property type="entry name" value="Flagellin"/>
</dbReference>
<evidence type="ECO:0000256" key="1">
    <source>
        <dbReference type="ARBA" id="ARBA00005709"/>
    </source>
</evidence>
<dbReference type="GO" id="GO:0009288">
    <property type="term" value="C:bacterial-type flagellum"/>
    <property type="evidence" value="ECO:0007669"/>
    <property type="project" value="UniProtKB-SubCell"/>
</dbReference>
<dbReference type="GO" id="GO:0005576">
    <property type="term" value="C:extracellular region"/>
    <property type="evidence" value="ECO:0007669"/>
    <property type="project" value="UniProtKB-SubCell"/>
</dbReference>
<dbReference type="Gene3D" id="6.10.10.10">
    <property type="entry name" value="Flagellar export chaperone, C-terminal domain"/>
    <property type="match status" value="1"/>
</dbReference>
<dbReference type="PANTHER" id="PTHR42792">
    <property type="entry name" value="FLAGELLIN"/>
    <property type="match status" value="1"/>
</dbReference>
<evidence type="ECO:0000256" key="2">
    <source>
        <dbReference type="ARBA" id="ARBA00022525"/>
    </source>
</evidence>
<dbReference type="SUPFAM" id="SSF64518">
    <property type="entry name" value="Phase 1 flagellin"/>
    <property type="match status" value="2"/>
</dbReference>
<accession>A0A923HEU1</accession>
<feature type="domain" description="Flagellin C-terminal" evidence="6">
    <location>
        <begin position="514"/>
        <end position="598"/>
    </location>
</feature>
<keyword evidence="2 4" id="KW-0964">Secreted</keyword>
<keyword evidence="7" id="KW-0282">Flagellum</keyword>
<proteinExistence type="inferred from homology"/>